<dbReference type="EMBL" id="NHYD01001964">
    <property type="protein sequence ID" value="PPQ89023.1"/>
    <property type="molecule type" value="Genomic_DNA"/>
</dbReference>
<dbReference type="InParanoid" id="A0A409XE13"/>
<proteinExistence type="predicted"/>
<evidence type="ECO:0000313" key="2">
    <source>
        <dbReference type="EMBL" id="PPQ89023.1"/>
    </source>
</evidence>
<name>A0A409XE13_PSICY</name>
<keyword evidence="3" id="KW-1185">Reference proteome</keyword>
<dbReference type="Proteomes" id="UP000283269">
    <property type="component" value="Unassembled WGS sequence"/>
</dbReference>
<feature type="compositionally biased region" description="Pro residues" evidence="1">
    <location>
        <begin position="97"/>
        <end position="114"/>
    </location>
</feature>
<comment type="caution">
    <text evidence="2">The sequence shown here is derived from an EMBL/GenBank/DDBJ whole genome shotgun (WGS) entry which is preliminary data.</text>
</comment>
<organism evidence="2 3">
    <name type="scientific">Psilocybe cyanescens</name>
    <dbReference type="NCBI Taxonomy" id="93625"/>
    <lineage>
        <taxon>Eukaryota</taxon>
        <taxon>Fungi</taxon>
        <taxon>Dikarya</taxon>
        <taxon>Basidiomycota</taxon>
        <taxon>Agaricomycotina</taxon>
        <taxon>Agaricomycetes</taxon>
        <taxon>Agaricomycetidae</taxon>
        <taxon>Agaricales</taxon>
        <taxon>Agaricineae</taxon>
        <taxon>Strophariaceae</taxon>
        <taxon>Psilocybe</taxon>
    </lineage>
</organism>
<feature type="compositionally biased region" description="Polar residues" evidence="1">
    <location>
        <begin position="49"/>
        <end position="58"/>
    </location>
</feature>
<gene>
    <name evidence="2" type="ORF">CVT25_005201</name>
</gene>
<dbReference type="AlphaFoldDB" id="A0A409XE13"/>
<protein>
    <submittedName>
        <fullName evidence="2">Uncharacterized protein</fullName>
    </submittedName>
</protein>
<feature type="region of interest" description="Disordered" evidence="1">
    <location>
        <begin position="47"/>
        <end position="68"/>
    </location>
</feature>
<sequence length="271" mass="28768">MVQFPAACDAAGPVPSSLRLLHSRFPAQQQCMLLALCCRRHRHLLPRHSTGSSSQEQQPSGTGSLPSPHLLLLHSHPVPLHPHSHSAQHSPIRPHRPPPNLPKPPNPPKPPKPPVLLSSPSVSISISFPLSLPPALLAFVNESDAGHAEQLKIFTVAMSVSWLGKCTFFGACPWGCENIVNVADVSDEEREGKSGGDVDIAVDADASEESEEMDEVSDGGASCECGMPSMEFDSEASVDTGEEALGGDDRELECEYECGPRCGVLGALAAL</sequence>
<feature type="compositionally biased region" description="Basic residues" evidence="1">
    <location>
        <begin position="82"/>
        <end position="96"/>
    </location>
</feature>
<evidence type="ECO:0000313" key="3">
    <source>
        <dbReference type="Proteomes" id="UP000283269"/>
    </source>
</evidence>
<evidence type="ECO:0000256" key="1">
    <source>
        <dbReference type="SAM" id="MobiDB-lite"/>
    </source>
</evidence>
<feature type="region of interest" description="Disordered" evidence="1">
    <location>
        <begin position="82"/>
        <end position="116"/>
    </location>
</feature>
<feature type="compositionally biased region" description="Low complexity" evidence="1">
    <location>
        <begin position="59"/>
        <end position="68"/>
    </location>
</feature>
<reference evidence="2 3" key="1">
    <citation type="journal article" date="2018" name="Evol. Lett.">
        <title>Horizontal gene cluster transfer increased hallucinogenic mushroom diversity.</title>
        <authorList>
            <person name="Reynolds H.T."/>
            <person name="Vijayakumar V."/>
            <person name="Gluck-Thaler E."/>
            <person name="Korotkin H.B."/>
            <person name="Matheny P.B."/>
            <person name="Slot J.C."/>
        </authorList>
    </citation>
    <scope>NUCLEOTIDE SEQUENCE [LARGE SCALE GENOMIC DNA]</scope>
    <source>
        <strain evidence="2 3">2631</strain>
    </source>
</reference>
<accession>A0A409XE13</accession>